<feature type="short sequence motif" description="'HIGH' region" evidence="8">
    <location>
        <begin position="10"/>
        <end position="20"/>
    </location>
</feature>
<keyword evidence="2 8" id="KW-0963">Cytoplasm</keyword>
<dbReference type="SUPFAM" id="SSF52374">
    <property type="entry name" value="Nucleotidylyl transferase"/>
    <property type="match status" value="1"/>
</dbReference>
<feature type="domain" description="Aminoacyl-tRNA synthetase class I anticodon-binding" evidence="10">
    <location>
        <begin position="341"/>
        <end position="492"/>
    </location>
</feature>
<dbReference type="GO" id="GO:0000049">
    <property type="term" value="F:tRNA binding"/>
    <property type="evidence" value="ECO:0007669"/>
    <property type="project" value="InterPro"/>
</dbReference>
<comment type="subunit">
    <text evidence="8">Monomer.</text>
</comment>
<dbReference type="PANTHER" id="PTHR43311">
    <property type="entry name" value="GLUTAMATE--TRNA LIGASE"/>
    <property type="match status" value="1"/>
</dbReference>
<evidence type="ECO:0000256" key="7">
    <source>
        <dbReference type="ARBA" id="ARBA00023146"/>
    </source>
</evidence>
<dbReference type="EC" id="6.1.1.17" evidence="8"/>
<evidence type="ECO:0000256" key="3">
    <source>
        <dbReference type="ARBA" id="ARBA00022598"/>
    </source>
</evidence>
<dbReference type="Gene3D" id="1.10.8.70">
    <property type="entry name" value="Glutamate-tRNA synthetase, class I, anticodon-binding domain 1"/>
    <property type="match status" value="1"/>
</dbReference>
<comment type="catalytic activity">
    <reaction evidence="8">
        <text>tRNA(Glu) + L-glutamate + ATP = L-glutamyl-tRNA(Glu) + AMP + diphosphate</text>
        <dbReference type="Rhea" id="RHEA:23540"/>
        <dbReference type="Rhea" id="RHEA-COMP:9663"/>
        <dbReference type="Rhea" id="RHEA-COMP:9680"/>
        <dbReference type="ChEBI" id="CHEBI:29985"/>
        <dbReference type="ChEBI" id="CHEBI:30616"/>
        <dbReference type="ChEBI" id="CHEBI:33019"/>
        <dbReference type="ChEBI" id="CHEBI:78442"/>
        <dbReference type="ChEBI" id="CHEBI:78520"/>
        <dbReference type="ChEBI" id="CHEBI:456215"/>
        <dbReference type="EC" id="6.1.1.17"/>
    </reaction>
</comment>
<keyword evidence="6 8" id="KW-0648">Protein biosynthesis</keyword>
<dbReference type="AlphaFoldDB" id="A0A2H0TW47"/>
<evidence type="ECO:0000313" key="12">
    <source>
        <dbReference type="Proteomes" id="UP000231530"/>
    </source>
</evidence>
<accession>A0A2H0TW47</accession>
<comment type="subcellular location">
    <subcellularLocation>
        <location evidence="8">Cytoplasm</location>
    </subcellularLocation>
</comment>
<dbReference type="InterPro" id="IPR033910">
    <property type="entry name" value="GluRS_core"/>
</dbReference>
<dbReference type="CDD" id="cd00808">
    <property type="entry name" value="GluRS_core"/>
    <property type="match status" value="1"/>
</dbReference>
<evidence type="ECO:0000259" key="10">
    <source>
        <dbReference type="Pfam" id="PF19269"/>
    </source>
</evidence>
<protein>
    <recommendedName>
        <fullName evidence="8">Glutamate--tRNA ligase</fullName>
        <ecNumber evidence="8">6.1.1.17</ecNumber>
    </recommendedName>
    <alternativeName>
        <fullName evidence="8">Glutamyl-tRNA synthetase</fullName>
        <shortName evidence="8">GluRS</shortName>
    </alternativeName>
</protein>
<organism evidence="11 12">
    <name type="scientific">Candidatus Magasanikbacteria bacterium CG10_big_fil_rev_8_21_14_0_10_42_10</name>
    <dbReference type="NCBI Taxonomy" id="1974649"/>
    <lineage>
        <taxon>Bacteria</taxon>
        <taxon>Candidatus Magasanikiibacteriota</taxon>
    </lineage>
</organism>
<proteinExistence type="inferred from homology"/>
<evidence type="ECO:0000256" key="5">
    <source>
        <dbReference type="ARBA" id="ARBA00022840"/>
    </source>
</evidence>
<dbReference type="GO" id="GO:0005524">
    <property type="term" value="F:ATP binding"/>
    <property type="evidence" value="ECO:0007669"/>
    <property type="project" value="UniProtKB-UniRule"/>
</dbReference>
<evidence type="ECO:0000256" key="4">
    <source>
        <dbReference type="ARBA" id="ARBA00022741"/>
    </source>
</evidence>
<feature type="short sequence motif" description="'KMSKS' region" evidence="8">
    <location>
        <begin position="259"/>
        <end position="263"/>
    </location>
</feature>
<feature type="binding site" evidence="8">
    <location>
        <position position="262"/>
    </location>
    <ligand>
        <name>ATP</name>
        <dbReference type="ChEBI" id="CHEBI:30616"/>
    </ligand>
</feature>
<sequence length="497" mass="57341">MKKIRTRIPPSPTGMFHVGSLRTALFDYLYAKKEGGDFLLRIEDTDRERLVEGATENIVESLYWAHIPPDEGVMLNDTNEISQSGTLGPYIQSERLDIYKTYSDQLIKQGHAYYCFCTKERLDDLRKTQEINKQPTGYDGQCKTLSKKIVQEKIDTGTSYVVRLNMPDEGVTTWNDMVRGEVSFENKLIDDQVLMKADGFPTYHLAVVVDDHLMEITHVFRGEEWLSSTPKHIVLYTMFGWDIPEYAHLSLLVNEQKQKLSKRHGDVSVFDFTKKGYLPEAMVNFVAFLGWNPGTEQEIFTLEELENAFDFKNVHKSPAVFNYEKLDWYNKEWMKKLSIKELAKRALPFFETHENLDTQKLQDTPFFEGVVRLGRERANTLQDIVINTQFLFADKLEYETALLQWKKSDLPDAKEKLTQLSEFLSTIDTSSWTEEGIEDHIMPWIKEHEFGVGDVLWPTRIALSGQQFSPGPFEIMAVLGKEKSLVRIGEAILIISS</sequence>
<feature type="domain" description="Glutamyl/glutaminyl-tRNA synthetase class Ib catalytic" evidence="9">
    <location>
        <begin position="3"/>
        <end position="328"/>
    </location>
</feature>
<dbReference type="Proteomes" id="UP000231530">
    <property type="component" value="Unassembled WGS sequence"/>
</dbReference>
<dbReference type="EMBL" id="PFBY01000029">
    <property type="protein sequence ID" value="PIR76390.1"/>
    <property type="molecule type" value="Genomic_DNA"/>
</dbReference>
<evidence type="ECO:0000256" key="2">
    <source>
        <dbReference type="ARBA" id="ARBA00022490"/>
    </source>
</evidence>
<dbReference type="Pfam" id="PF00749">
    <property type="entry name" value="tRNA-synt_1c"/>
    <property type="match status" value="1"/>
</dbReference>
<keyword evidence="4 8" id="KW-0547">Nucleotide-binding</keyword>
<comment type="similarity">
    <text evidence="1 8">Belongs to the class-I aminoacyl-tRNA synthetase family. Glutamate--tRNA ligase type 1 subfamily.</text>
</comment>
<dbReference type="GO" id="GO:0006424">
    <property type="term" value="P:glutamyl-tRNA aminoacylation"/>
    <property type="evidence" value="ECO:0007669"/>
    <property type="project" value="UniProtKB-UniRule"/>
</dbReference>
<dbReference type="PANTHER" id="PTHR43311:SF2">
    <property type="entry name" value="GLUTAMATE--TRNA LIGASE, MITOCHONDRIAL-RELATED"/>
    <property type="match status" value="1"/>
</dbReference>
<dbReference type="InterPro" id="IPR008925">
    <property type="entry name" value="aa_tRNA-synth_I_cd-bd_sf"/>
</dbReference>
<dbReference type="InterPro" id="IPR045462">
    <property type="entry name" value="aa-tRNA-synth_I_cd-bd"/>
</dbReference>
<dbReference type="GO" id="GO:0005737">
    <property type="term" value="C:cytoplasm"/>
    <property type="evidence" value="ECO:0007669"/>
    <property type="project" value="UniProtKB-SubCell"/>
</dbReference>
<dbReference type="InterPro" id="IPR020058">
    <property type="entry name" value="Glu/Gln-tRNA-synth_Ib_cat-dom"/>
</dbReference>
<reference evidence="12" key="1">
    <citation type="submission" date="2017-09" db="EMBL/GenBank/DDBJ databases">
        <title>Depth-based differentiation of microbial function through sediment-hosted aquifers and enrichment of novel symbionts in the deep terrestrial subsurface.</title>
        <authorList>
            <person name="Probst A.J."/>
            <person name="Ladd B."/>
            <person name="Jarett J.K."/>
            <person name="Geller-Mcgrath D.E."/>
            <person name="Sieber C.M.K."/>
            <person name="Emerson J.B."/>
            <person name="Anantharaman K."/>
            <person name="Thomas B.C."/>
            <person name="Malmstrom R."/>
            <person name="Stieglmeier M."/>
            <person name="Klingl A."/>
            <person name="Woyke T."/>
            <person name="Ryan C.M."/>
            <person name="Banfield J.F."/>
        </authorList>
    </citation>
    <scope>NUCLEOTIDE SEQUENCE [LARGE SCALE GENOMIC DNA]</scope>
</reference>
<evidence type="ECO:0000256" key="8">
    <source>
        <dbReference type="HAMAP-Rule" id="MF_00022"/>
    </source>
</evidence>
<dbReference type="Gene3D" id="1.10.10.350">
    <property type="match status" value="1"/>
</dbReference>
<evidence type="ECO:0000259" key="9">
    <source>
        <dbReference type="Pfam" id="PF00749"/>
    </source>
</evidence>
<dbReference type="GO" id="GO:0008270">
    <property type="term" value="F:zinc ion binding"/>
    <property type="evidence" value="ECO:0007669"/>
    <property type="project" value="InterPro"/>
</dbReference>
<keyword evidence="7 8" id="KW-0030">Aminoacyl-tRNA synthetase</keyword>
<comment type="caution">
    <text evidence="11">The sequence shown here is derived from an EMBL/GenBank/DDBJ whole genome shotgun (WGS) entry which is preliminary data.</text>
</comment>
<dbReference type="NCBIfam" id="TIGR00464">
    <property type="entry name" value="gltX_bact"/>
    <property type="match status" value="1"/>
</dbReference>
<keyword evidence="5 8" id="KW-0067">ATP-binding</keyword>
<keyword evidence="3 8" id="KW-0436">Ligase</keyword>
<comment type="function">
    <text evidence="8">Catalyzes the attachment of glutamate to tRNA(Glu) in a two-step reaction: glutamate is first activated by ATP to form Glu-AMP and then transferred to the acceptor end of tRNA(Glu).</text>
</comment>
<evidence type="ECO:0000256" key="1">
    <source>
        <dbReference type="ARBA" id="ARBA00007894"/>
    </source>
</evidence>
<dbReference type="Gene3D" id="3.40.50.620">
    <property type="entry name" value="HUPs"/>
    <property type="match status" value="1"/>
</dbReference>
<dbReference type="FunFam" id="3.40.50.620:FF:000045">
    <property type="entry name" value="Glutamate--tRNA ligase, mitochondrial"/>
    <property type="match status" value="1"/>
</dbReference>
<gene>
    <name evidence="8" type="primary">gltX</name>
    <name evidence="11" type="ORF">COU32_02340</name>
</gene>
<evidence type="ECO:0000256" key="6">
    <source>
        <dbReference type="ARBA" id="ARBA00022917"/>
    </source>
</evidence>
<dbReference type="HAMAP" id="MF_00022">
    <property type="entry name" value="Glu_tRNA_synth_type1"/>
    <property type="match status" value="1"/>
</dbReference>
<comment type="caution">
    <text evidence="8">Lacks conserved residue(s) required for the propagation of feature annotation.</text>
</comment>
<dbReference type="PRINTS" id="PR00987">
    <property type="entry name" value="TRNASYNTHGLU"/>
</dbReference>
<name>A0A2H0TW47_9BACT</name>
<dbReference type="InterPro" id="IPR020752">
    <property type="entry name" value="Glu-tRNA-synth_I_codon-bd_sub1"/>
</dbReference>
<dbReference type="InterPro" id="IPR004527">
    <property type="entry name" value="Glu-tRNA-ligase_bac/mito"/>
</dbReference>
<dbReference type="InterPro" id="IPR014729">
    <property type="entry name" value="Rossmann-like_a/b/a_fold"/>
</dbReference>
<dbReference type="Pfam" id="PF19269">
    <property type="entry name" value="Anticodon_2"/>
    <property type="match status" value="1"/>
</dbReference>
<evidence type="ECO:0000313" key="11">
    <source>
        <dbReference type="EMBL" id="PIR76390.1"/>
    </source>
</evidence>
<dbReference type="SUPFAM" id="SSF48163">
    <property type="entry name" value="An anticodon-binding domain of class I aminoacyl-tRNA synthetases"/>
    <property type="match status" value="1"/>
</dbReference>
<dbReference type="InterPro" id="IPR000924">
    <property type="entry name" value="Glu/Gln-tRNA-synth"/>
</dbReference>
<dbReference type="InterPro" id="IPR049940">
    <property type="entry name" value="GluQ/Sye"/>
</dbReference>
<dbReference type="InterPro" id="IPR020751">
    <property type="entry name" value="aa-tRNA-synth_I_codon-bd_sub2"/>
</dbReference>
<dbReference type="GO" id="GO:0004818">
    <property type="term" value="F:glutamate-tRNA ligase activity"/>
    <property type="evidence" value="ECO:0007669"/>
    <property type="project" value="UniProtKB-UniRule"/>
</dbReference>